<protein>
    <submittedName>
        <fullName evidence="1">Uncharacterized protein</fullName>
    </submittedName>
</protein>
<dbReference type="AlphaFoldDB" id="A0A084AF65"/>
<evidence type="ECO:0000313" key="2">
    <source>
        <dbReference type="Proteomes" id="UP000028045"/>
    </source>
</evidence>
<proteinExistence type="predicted"/>
<reference evidence="1 2" key="1">
    <citation type="journal article" date="2014" name="BMC Genomics">
        <title>Comparative genome sequencing reveals chemotype-specific gene clusters in the toxigenic black mold Stachybotrys.</title>
        <authorList>
            <person name="Semeiks J."/>
            <person name="Borek D."/>
            <person name="Otwinowski Z."/>
            <person name="Grishin N.V."/>
        </authorList>
    </citation>
    <scope>NUCLEOTIDE SEQUENCE [LARGE SCALE GENOMIC DNA]</scope>
    <source>
        <strain evidence="2">CBS 109288 / IBT 7711</strain>
    </source>
</reference>
<dbReference type="EMBL" id="KL649594">
    <property type="protein sequence ID" value="KEY63944.1"/>
    <property type="molecule type" value="Genomic_DNA"/>
</dbReference>
<gene>
    <name evidence="1" type="ORF">S7711_11618</name>
</gene>
<dbReference type="OrthoDB" id="5043919at2759"/>
<dbReference type="SUPFAM" id="SSF54001">
    <property type="entry name" value="Cysteine proteinases"/>
    <property type="match status" value="1"/>
</dbReference>
<sequence length="489" mass="56644">ALLQELSFYPYSSENIGEFKVALACIRARFASSFSRKSLQLLEDKNWDEYRDRVSEQEHYRDAVEVSPPLRHLAQGLHLETCIVEEYLTLLRESHPKYPIVQVCRLSSDFDIMRHIQSIERRPAMLPVQDGNHWLFAALYSDIVHWYDSRPGSVTPARLAANRRLHDSTGPLQKEDRPEDSGLFMLLGLRLVANRHAHVSQKEADMISNFRTRVLVELLSKKLDPGAGEFDQLLRQEDELLERLRDKYEEQSQFFDDATAGMGLQPRQFTTYRQALPTPPPSQDPLEGCKIILKTVCDAVRLVRSVCVGKSTELAVLWSCIDRTAASEYHRRYNGALFYDKLEQYKAVDGLVLETEHGIDQPTFKKMKKAQPKYKFWRDLYHLHEEEGLAKYKDTLLCFLEECPNEDEQDETISEARRRLSNPADPLGYQLEKATKLCRAIMECNLPKERLMIEEYPYRAQYPLTDELYGAFLSLDPRPKVSLPRTPGR</sequence>
<keyword evidence="2" id="KW-1185">Reference proteome</keyword>
<accession>A0A084AF65</accession>
<dbReference type="InterPro" id="IPR038765">
    <property type="entry name" value="Papain-like_cys_pep_sf"/>
</dbReference>
<dbReference type="HOGENOM" id="CLU_558494_0_0_1"/>
<evidence type="ECO:0000313" key="1">
    <source>
        <dbReference type="EMBL" id="KEY63944.1"/>
    </source>
</evidence>
<dbReference type="Proteomes" id="UP000028045">
    <property type="component" value="Unassembled WGS sequence"/>
</dbReference>
<organism evidence="1 2">
    <name type="scientific">Stachybotrys chartarum (strain CBS 109288 / IBT 7711)</name>
    <name type="common">Toxic black mold</name>
    <name type="synonym">Stilbospora chartarum</name>
    <dbReference type="NCBI Taxonomy" id="1280523"/>
    <lineage>
        <taxon>Eukaryota</taxon>
        <taxon>Fungi</taxon>
        <taxon>Dikarya</taxon>
        <taxon>Ascomycota</taxon>
        <taxon>Pezizomycotina</taxon>
        <taxon>Sordariomycetes</taxon>
        <taxon>Hypocreomycetidae</taxon>
        <taxon>Hypocreales</taxon>
        <taxon>Stachybotryaceae</taxon>
        <taxon>Stachybotrys</taxon>
    </lineage>
</organism>
<feature type="non-terminal residue" evidence="1">
    <location>
        <position position="1"/>
    </location>
</feature>
<name>A0A084AF65_STACB</name>